<gene>
    <name evidence="1" type="ORF">J0A65_19465</name>
</gene>
<reference evidence="1 2" key="1">
    <citation type="submission" date="2021-03" db="EMBL/GenBank/DDBJ databases">
        <title>novel species isolated from a fishpond in China.</title>
        <authorList>
            <person name="Lu H."/>
            <person name="Cai Z."/>
        </authorList>
    </citation>
    <scope>NUCLEOTIDE SEQUENCE [LARGE SCALE GENOMIC DNA]</scope>
    <source>
        <strain evidence="1 2">Y57</strain>
    </source>
</reference>
<dbReference type="EMBL" id="JAFKCS010000028">
    <property type="protein sequence ID" value="MBN7822055.1"/>
    <property type="molecule type" value="Genomic_DNA"/>
</dbReference>
<organism evidence="1 2">
    <name type="scientific">Bowmanella yangjiangensis</name>
    <dbReference type="NCBI Taxonomy" id="2811230"/>
    <lineage>
        <taxon>Bacteria</taxon>
        <taxon>Pseudomonadati</taxon>
        <taxon>Pseudomonadota</taxon>
        <taxon>Gammaproteobacteria</taxon>
        <taxon>Alteromonadales</taxon>
        <taxon>Alteromonadaceae</taxon>
        <taxon>Bowmanella</taxon>
    </lineage>
</organism>
<accession>A0ABS3D0E7</accession>
<proteinExistence type="predicted"/>
<dbReference type="Proteomes" id="UP000663992">
    <property type="component" value="Unassembled WGS sequence"/>
</dbReference>
<protein>
    <submittedName>
        <fullName evidence="1">Uncharacterized protein</fullName>
    </submittedName>
</protein>
<evidence type="ECO:0000313" key="1">
    <source>
        <dbReference type="EMBL" id="MBN7822055.1"/>
    </source>
</evidence>
<comment type="caution">
    <text evidence="1">The sequence shown here is derived from an EMBL/GenBank/DDBJ whole genome shotgun (WGS) entry which is preliminary data.</text>
</comment>
<keyword evidence="2" id="KW-1185">Reference proteome</keyword>
<name>A0ABS3D0E7_9ALTE</name>
<evidence type="ECO:0000313" key="2">
    <source>
        <dbReference type="Proteomes" id="UP000663992"/>
    </source>
</evidence>
<sequence>MNKAQQVTLLSVTFCILFLLAATIIPMPQLITYERSNIVSKGIYWRGFGEAGQLLDAHASFVKVDKATNNLHVCHRFEHGEMCQHYRVIETQGLSAVIRHLL</sequence>
<dbReference type="RefSeq" id="WP_206596005.1">
    <property type="nucleotide sequence ID" value="NZ_JAFKCS010000028.1"/>
</dbReference>